<comment type="caution">
    <text evidence="1">The sequence shown here is derived from an EMBL/GenBank/DDBJ whole genome shotgun (WGS) entry which is preliminary data.</text>
</comment>
<evidence type="ECO:0000313" key="1">
    <source>
        <dbReference type="EMBL" id="GAF91280.1"/>
    </source>
</evidence>
<feature type="non-terminal residue" evidence="1">
    <location>
        <position position="1"/>
    </location>
</feature>
<reference evidence="1" key="1">
    <citation type="journal article" date="2014" name="Front. Microbiol.">
        <title>High frequency of phylogenetically diverse reductive dehalogenase-homologous genes in deep subseafloor sedimentary metagenomes.</title>
        <authorList>
            <person name="Kawai M."/>
            <person name="Futagami T."/>
            <person name="Toyoda A."/>
            <person name="Takaki Y."/>
            <person name="Nishi S."/>
            <person name="Hori S."/>
            <person name="Arai W."/>
            <person name="Tsubouchi T."/>
            <person name="Morono Y."/>
            <person name="Uchiyama I."/>
            <person name="Ito T."/>
            <person name="Fujiyama A."/>
            <person name="Inagaki F."/>
            <person name="Takami H."/>
        </authorList>
    </citation>
    <scope>NUCLEOTIDE SEQUENCE</scope>
    <source>
        <strain evidence="1">Expedition CK06-06</strain>
    </source>
</reference>
<accession>X0US15</accession>
<dbReference type="EMBL" id="BARS01016836">
    <property type="protein sequence ID" value="GAF91280.1"/>
    <property type="molecule type" value="Genomic_DNA"/>
</dbReference>
<organism evidence="1">
    <name type="scientific">marine sediment metagenome</name>
    <dbReference type="NCBI Taxonomy" id="412755"/>
    <lineage>
        <taxon>unclassified sequences</taxon>
        <taxon>metagenomes</taxon>
        <taxon>ecological metagenomes</taxon>
    </lineage>
</organism>
<gene>
    <name evidence="1" type="ORF">S01H1_27621</name>
</gene>
<sequence length="37" mass="4335">DEFKLLNEVAINKAIRAGIRNLEGLRIFEKETTQFRT</sequence>
<name>X0US15_9ZZZZ</name>
<protein>
    <submittedName>
        <fullName evidence="1">Uncharacterized protein</fullName>
    </submittedName>
</protein>
<proteinExistence type="predicted"/>
<dbReference type="AlphaFoldDB" id="X0US15"/>